<dbReference type="InterPro" id="IPR020013">
    <property type="entry name" value="Flagellar_FlgE/F/G"/>
</dbReference>
<dbReference type="EMBL" id="JAMZEJ010000008">
    <property type="protein sequence ID" value="MCQ8241932.1"/>
    <property type="molecule type" value="Genomic_DNA"/>
</dbReference>
<dbReference type="InterPro" id="IPR053967">
    <property type="entry name" value="LlgE_F_G-like_D1"/>
</dbReference>
<dbReference type="RefSeq" id="WP_422920680.1">
    <property type="nucleotide sequence ID" value="NZ_JAMZEJ010000008.1"/>
</dbReference>
<proteinExistence type="inferred from homology"/>
<evidence type="ECO:0000313" key="8">
    <source>
        <dbReference type="EMBL" id="MCQ8241932.1"/>
    </source>
</evidence>
<evidence type="ECO:0000313" key="9">
    <source>
        <dbReference type="Proteomes" id="UP001524547"/>
    </source>
</evidence>
<dbReference type="InterPro" id="IPR012836">
    <property type="entry name" value="FlgF"/>
</dbReference>
<feature type="domain" description="Flagellar basal-body/hook protein C-terminal" evidence="6">
    <location>
        <begin position="195"/>
        <end position="236"/>
    </location>
</feature>
<comment type="caution">
    <text evidence="8">The sequence shown here is derived from an EMBL/GenBank/DDBJ whole genome shotgun (WGS) entry which is preliminary data.</text>
</comment>
<dbReference type="Pfam" id="PF00460">
    <property type="entry name" value="Flg_bb_rod"/>
    <property type="match status" value="1"/>
</dbReference>
<dbReference type="InterPro" id="IPR019776">
    <property type="entry name" value="Flagellar_basal_body_rod_CS"/>
</dbReference>
<feature type="domain" description="Flagellar hook protein FlgE/F/G-like D1" evidence="7">
    <location>
        <begin position="87"/>
        <end position="152"/>
    </location>
</feature>
<keyword evidence="8" id="KW-0969">Cilium</keyword>
<dbReference type="SUPFAM" id="SSF117143">
    <property type="entry name" value="Flagellar hook protein flgE"/>
    <property type="match status" value="1"/>
</dbReference>
<keyword evidence="9" id="KW-1185">Reference proteome</keyword>
<dbReference type="InterPro" id="IPR010930">
    <property type="entry name" value="Flg_bb/hook_C_dom"/>
</dbReference>
<organism evidence="8 9">
    <name type="scientific">Rhizosaccharibacter radicis</name>
    <dbReference type="NCBI Taxonomy" id="2782605"/>
    <lineage>
        <taxon>Bacteria</taxon>
        <taxon>Pseudomonadati</taxon>
        <taxon>Pseudomonadota</taxon>
        <taxon>Alphaproteobacteria</taxon>
        <taxon>Acetobacterales</taxon>
        <taxon>Acetobacteraceae</taxon>
        <taxon>Rhizosaccharibacter</taxon>
    </lineage>
</organism>
<evidence type="ECO:0000256" key="4">
    <source>
        <dbReference type="RuleBase" id="RU362116"/>
    </source>
</evidence>
<evidence type="ECO:0000256" key="3">
    <source>
        <dbReference type="ARBA" id="ARBA00023143"/>
    </source>
</evidence>
<dbReference type="Pfam" id="PF22692">
    <property type="entry name" value="LlgE_F_G_D1"/>
    <property type="match status" value="1"/>
</dbReference>
<dbReference type="Proteomes" id="UP001524547">
    <property type="component" value="Unassembled WGS sequence"/>
</dbReference>
<feature type="domain" description="Flagellar basal body rod protein N-terminal" evidence="5">
    <location>
        <begin position="6"/>
        <end position="35"/>
    </location>
</feature>
<reference evidence="8 9" key="1">
    <citation type="submission" date="2022-06" db="EMBL/GenBank/DDBJ databases">
        <title>Rhizosaccharibacter gen. nov. sp. nov. KSS12, endophytic bacteria isolated from sugarcane.</title>
        <authorList>
            <person name="Pitiwittayakul N."/>
        </authorList>
    </citation>
    <scope>NUCLEOTIDE SEQUENCE [LARGE SCALE GENOMIC DNA]</scope>
    <source>
        <strain evidence="8 9">KSS12</strain>
    </source>
</reference>
<dbReference type="Pfam" id="PF06429">
    <property type="entry name" value="Flg_bbr_C"/>
    <property type="match status" value="1"/>
</dbReference>
<evidence type="ECO:0000259" key="7">
    <source>
        <dbReference type="Pfam" id="PF22692"/>
    </source>
</evidence>
<dbReference type="PANTHER" id="PTHR30435">
    <property type="entry name" value="FLAGELLAR PROTEIN"/>
    <property type="match status" value="1"/>
</dbReference>
<comment type="subcellular location">
    <subcellularLocation>
        <location evidence="1 4">Bacterial flagellum basal body</location>
    </subcellularLocation>
</comment>
<dbReference type="PANTHER" id="PTHR30435:SF19">
    <property type="entry name" value="FLAGELLAR BASAL-BODY ROD PROTEIN FLGG"/>
    <property type="match status" value="1"/>
</dbReference>
<evidence type="ECO:0000259" key="5">
    <source>
        <dbReference type="Pfam" id="PF00460"/>
    </source>
</evidence>
<dbReference type="NCBIfam" id="TIGR03506">
    <property type="entry name" value="FlgEFG_subfam"/>
    <property type="match status" value="1"/>
</dbReference>
<protein>
    <recommendedName>
        <fullName evidence="4">Flagellar basal-body rod protein FlgF</fullName>
    </recommendedName>
</protein>
<accession>A0ABT1W197</accession>
<evidence type="ECO:0000259" key="6">
    <source>
        <dbReference type="Pfam" id="PF06429"/>
    </source>
</evidence>
<comment type="subunit">
    <text evidence="4">The basal body constitutes a major portion of the flagellar organelle and consists of five rings (E,L,P,S, and M) mounted on a central rod. The rod consists of about 26 subunits of FlgG in the distal portion, and FlgB, FlgC and FlgF are thought to build up the proximal portion of the rod with about 6 subunits each.</text>
</comment>
<dbReference type="InterPro" id="IPR001444">
    <property type="entry name" value="Flag_bb_rod_N"/>
</dbReference>
<evidence type="ECO:0000256" key="1">
    <source>
        <dbReference type="ARBA" id="ARBA00004117"/>
    </source>
</evidence>
<dbReference type="InterPro" id="IPR037925">
    <property type="entry name" value="FlgE/F/G-like"/>
</dbReference>
<dbReference type="NCBIfam" id="TIGR02490">
    <property type="entry name" value="flgF"/>
    <property type="match status" value="1"/>
</dbReference>
<name>A0ABT1W197_9PROT</name>
<sequence>MENPTYIALSRLDTQQRTMDVIANNIANANTAGFRASRTVFNDYLSQQHGVQAPPGAKTLSYTQDRATYLDRTEGSFTKTDNPLDMAIGGDGFFTVQTPNGMRLTRCGEFGLLADGRIADSAGNLLLDNAGSPMQVAPGDTDIRLAADGTMTTENGRVGTVGVVTVADSNRLVAEGGKMFRADTDTTAAAAPKLVQGMIENSNVQPMTELTRMLQTQRDFQFVSQFVDSEAERQQGAIDKLTQSAGA</sequence>
<keyword evidence="3 4" id="KW-0975">Bacterial flagellum</keyword>
<evidence type="ECO:0000256" key="2">
    <source>
        <dbReference type="ARBA" id="ARBA00009677"/>
    </source>
</evidence>
<keyword evidence="8" id="KW-0282">Flagellum</keyword>
<dbReference type="PROSITE" id="PS00588">
    <property type="entry name" value="FLAGELLA_BB_ROD"/>
    <property type="match status" value="1"/>
</dbReference>
<comment type="similarity">
    <text evidence="2 4">Belongs to the flagella basal body rod proteins family.</text>
</comment>
<keyword evidence="8" id="KW-0966">Cell projection</keyword>
<gene>
    <name evidence="8" type="primary">flgF</name>
    <name evidence="8" type="ORF">NFI88_13920</name>
</gene>